<feature type="compositionally biased region" description="Polar residues" evidence="6">
    <location>
        <begin position="143"/>
        <end position="155"/>
    </location>
</feature>
<evidence type="ECO:0000256" key="2">
    <source>
        <dbReference type="ARBA" id="ARBA00022679"/>
    </source>
</evidence>
<evidence type="ECO:0000259" key="7">
    <source>
        <dbReference type="Pfam" id="PF04376"/>
    </source>
</evidence>
<keyword evidence="3 5" id="KW-0833">Ubl conjugation pathway</keyword>
<dbReference type="PANTHER" id="PTHR21367:SF1">
    <property type="entry name" value="ARGINYL-TRNA--PROTEIN TRANSFERASE 1"/>
    <property type="match status" value="1"/>
</dbReference>
<evidence type="ECO:0000256" key="5">
    <source>
        <dbReference type="PIRNR" id="PIRNR037207"/>
    </source>
</evidence>
<comment type="catalytic activity">
    <reaction evidence="5">
        <text>an N-terminal L-alpha-aminoacyl-[protein] + L-arginyl-tRNA(Arg) = an N-terminal L-arginyl-L-aminoacyl-[protein] + tRNA(Arg) + H(+)</text>
        <dbReference type="Rhea" id="RHEA:10208"/>
        <dbReference type="Rhea" id="RHEA-COMP:9658"/>
        <dbReference type="Rhea" id="RHEA-COMP:9673"/>
        <dbReference type="Rhea" id="RHEA-COMP:10636"/>
        <dbReference type="Rhea" id="RHEA-COMP:10638"/>
        <dbReference type="ChEBI" id="CHEBI:15378"/>
        <dbReference type="ChEBI" id="CHEBI:78442"/>
        <dbReference type="ChEBI" id="CHEBI:78513"/>
        <dbReference type="ChEBI" id="CHEBI:78597"/>
        <dbReference type="ChEBI" id="CHEBI:83562"/>
        <dbReference type="EC" id="2.3.2.8"/>
    </reaction>
</comment>
<dbReference type="GO" id="GO:0004057">
    <property type="term" value="F:arginyl-tRNA--protein transferase activity"/>
    <property type="evidence" value="ECO:0007669"/>
    <property type="project" value="UniProtKB-EC"/>
</dbReference>
<proteinExistence type="inferred from homology"/>
<evidence type="ECO:0000259" key="8">
    <source>
        <dbReference type="Pfam" id="PF04377"/>
    </source>
</evidence>
<dbReference type="InterPro" id="IPR030700">
    <property type="entry name" value="N-end_Aminoacyl_Trfase"/>
</dbReference>
<gene>
    <name evidence="9" type="ORF">TSG867_LOCUS12325</name>
</gene>
<evidence type="ECO:0000313" key="9">
    <source>
        <dbReference type="EMBL" id="CAF4391770.1"/>
    </source>
</evidence>
<organism evidence="9 10">
    <name type="scientific">Rotaria socialis</name>
    <dbReference type="NCBI Taxonomy" id="392032"/>
    <lineage>
        <taxon>Eukaryota</taxon>
        <taxon>Metazoa</taxon>
        <taxon>Spiralia</taxon>
        <taxon>Gnathifera</taxon>
        <taxon>Rotifera</taxon>
        <taxon>Eurotatoria</taxon>
        <taxon>Bdelloidea</taxon>
        <taxon>Philodinida</taxon>
        <taxon>Philodinidae</taxon>
        <taxon>Rotaria</taxon>
    </lineage>
</organism>
<protein>
    <recommendedName>
        <fullName evidence="5">Arginyl-tRNA--protein transferase 1</fullName>
        <shortName evidence="5">Arginyltransferase 1</shortName>
        <shortName evidence="5">R-transferase 1</shortName>
        <ecNumber evidence="5">2.3.2.8</ecNumber>
    </recommendedName>
    <alternativeName>
        <fullName evidence="5">Arginine-tRNA--protein transferase 1</fullName>
    </alternativeName>
</protein>
<dbReference type="Proteomes" id="UP000663862">
    <property type="component" value="Unassembled WGS sequence"/>
</dbReference>
<evidence type="ECO:0000256" key="1">
    <source>
        <dbReference type="ARBA" id="ARBA00009991"/>
    </source>
</evidence>
<feature type="domain" description="N-end rule aminoacyl transferase C-terminal" evidence="8">
    <location>
        <begin position="296"/>
        <end position="439"/>
    </location>
</feature>
<dbReference type="PANTHER" id="PTHR21367">
    <property type="entry name" value="ARGININE-TRNA-PROTEIN TRANSFERASE 1"/>
    <property type="match status" value="1"/>
</dbReference>
<evidence type="ECO:0000313" key="10">
    <source>
        <dbReference type="Proteomes" id="UP000663862"/>
    </source>
</evidence>
<evidence type="ECO:0000256" key="4">
    <source>
        <dbReference type="ARBA" id="ARBA00023315"/>
    </source>
</evidence>
<dbReference type="AlphaFoldDB" id="A0A820NNP6"/>
<dbReference type="PIRSF" id="PIRSF037207">
    <property type="entry name" value="ATE1_euk"/>
    <property type="match status" value="1"/>
</dbReference>
<evidence type="ECO:0000256" key="3">
    <source>
        <dbReference type="ARBA" id="ARBA00022786"/>
    </source>
</evidence>
<dbReference type="GO" id="GO:0005737">
    <property type="term" value="C:cytoplasm"/>
    <property type="evidence" value="ECO:0007669"/>
    <property type="project" value="TreeGrafter"/>
</dbReference>
<dbReference type="InterPro" id="IPR017137">
    <property type="entry name" value="Arg-tRNA-P_Trfase_1_euk"/>
</dbReference>
<keyword evidence="2 5" id="KW-0808">Transferase</keyword>
<dbReference type="InterPro" id="IPR007472">
    <property type="entry name" value="N-end_Aminoacyl_Trfase_C"/>
</dbReference>
<sequence>MSTHRHDASSSSHVQIAFEPNSTPHHCGYCKTDGSCTAGLCLFSLVRLRKTHSSKCGYCQHKSGKVSFGIVSSKMLVDDYQSLMDRGWRKCGTYYYKSLMDKTCCPLYTIRCDANNFELSHSQRKVVQTMNRFINENRKPNEPNITSSQLENPVHSTKHKKQEIKSTSTESKFSTNKLDNKINVNEWIKTQPSTKAIELIHHMLTNDTPPPDELLKRLGSRQKRWYRKLLKIKEQKKLSMETDIHILIKRFDRMKNQNISSLEQLLQFNEKPKNNFECRLVRSYPPTEEFKCTLKESHSVYERYQMAVHGDSQSECSFSQFKRFLCISSLEKECSRIPSSKFPACGYGSFHLQYYLNKKIIACSVIDILPGGVSSVYFYYEPELGFLKLGVYSALKEIELTRQLAREIPDIKYYYLGFYVHTCIKMRYKGQYKPSFLLCPETYTWHRIEKCAQLLNSHKYARFESDPTKVDEDEENNIEQLQMRIGRQIMTPLNLQAYNEEYFFLVLDCLRIFAKFAGRICSSRIIIDLN</sequence>
<dbReference type="InterPro" id="IPR007471">
    <property type="entry name" value="N-end_Aminoacyl_Trfase_N"/>
</dbReference>
<comment type="caution">
    <text evidence="9">The sequence shown here is derived from an EMBL/GenBank/DDBJ whole genome shotgun (WGS) entry which is preliminary data.</text>
</comment>
<comment type="similarity">
    <text evidence="1 5">Belongs to the R-transferase family.</text>
</comment>
<reference evidence="9" key="1">
    <citation type="submission" date="2021-02" db="EMBL/GenBank/DDBJ databases">
        <authorList>
            <person name="Nowell W R."/>
        </authorList>
    </citation>
    <scope>NUCLEOTIDE SEQUENCE</scope>
</reference>
<feature type="domain" description="N-end aminoacyl transferase N-terminal" evidence="7">
    <location>
        <begin position="54"/>
        <end position="125"/>
    </location>
</feature>
<evidence type="ECO:0000256" key="6">
    <source>
        <dbReference type="SAM" id="MobiDB-lite"/>
    </source>
</evidence>
<comment type="function">
    <text evidence="5">Involved in the post-translational conjugation of arginine to the N-terminal aspartate or glutamate of a protein. This arginylation is required for degradation of the protein via the ubiquitin pathway.</text>
</comment>
<dbReference type="Pfam" id="PF04376">
    <property type="entry name" value="ATE_N"/>
    <property type="match status" value="1"/>
</dbReference>
<keyword evidence="4 5" id="KW-0012">Acyltransferase</keyword>
<dbReference type="Pfam" id="PF04377">
    <property type="entry name" value="ATE_C"/>
    <property type="match status" value="1"/>
</dbReference>
<accession>A0A820NNP6</accession>
<dbReference type="EMBL" id="CAJOBQ010000619">
    <property type="protein sequence ID" value="CAF4391770.1"/>
    <property type="molecule type" value="Genomic_DNA"/>
</dbReference>
<feature type="region of interest" description="Disordered" evidence="6">
    <location>
        <begin position="137"/>
        <end position="172"/>
    </location>
</feature>
<name>A0A820NNP6_9BILA</name>
<dbReference type="EC" id="2.3.2.8" evidence="5"/>